<feature type="region of interest" description="Disordered" evidence="1">
    <location>
        <begin position="243"/>
        <end position="272"/>
    </location>
</feature>
<gene>
    <name evidence="2" type="ORF">GPECTOR_1g278</name>
</gene>
<feature type="compositionally biased region" description="Polar residues" evidence="1">
    <location>
        <begin position="358"/>
        <end position="373"/>
    </location>
</feature>
<keyword evidence="3" id="KW-1185">Reference proteome</keyword>
<organism evidence="2 3">
    <name type="scientific">Gonium pectorale</name>
    <name type="common">Green alga</name>
    <dbReference type="NCBI Taxonomy" id="33097"/>
    <lineage>
        <taxon>Eukaryota</taxon>
        <taxon>Viridiplantae</taxon>
        <taxon>Chlorophyta</taxon>
        <taxon>core chlorophytes</taxon>
        <taxon>Chlorophyceae</taxon>
        <taxon>CS clade</taxon>
        <taxon>Chlamydomonadales</taxon>
        <taxon>Volvocaceae</taxon>
        <taxon>Gonium</taxon>
    </lineage>
</organism>
<feature type="compositionally biased region" description="Basic residues" evidence="1">
    <location>
        <begin position="119"/>
        <end position="128"/>
    </location>
</feature>
<evidence type="ECO:0000313" key="2">
    <source>
        <dbReference type="EMBL" id="KXZ56315.1"/>
    </source>
</evidence>
<dbReference type="Proteomes" id="UP000075714">
    <property type="component" value="Unassembled WGS sequence"/>
</dbReference>
<feature type="region of interest" description="Disordered" evidence="1">
    <location>
        <begin position="84"/>
        <end position="154"/>
    </location>
</feature>
<comment type="caution">
    <text evidence="2">The sequence shown here is derived from an EMBL/GenBank/DDBJ whole genome shotgun (WGS) entry which is preliminary data.</text>
</comment>
<evidence type="ECO:0000313" key="3">
    <source>
        <dbReference type="Proteomes" id="UP000075714"/>
    </source>
</evidence>
<protein>
    <submittedName>
        <fullName evidence="2">Uncharacterized protein</fullName>
    </submittedName>
</protein>
<feature type="region of interest" description="Disordered" evidence="1">
    <location>
        <begin position="317"/>
        <end position="373"/>
    </location>
</feature>
<sequence>MLPYRAHTKHSKAAAPSLQSIDFVSIAVNSVGGGGVPRPYGQFTAARAGDGNATWQRLPPQAGTWQAKALPIAVTLLSDEQLTAAEGGDPSPRSGGSMPVPGGPETEAASHPSFSPRRSLTHPHRRGHGLSTYPGPGRGRGQQHRSHLVSLPSKGGVGLGAGALGAGGAGPLSRSQQEQLQYRRPGSSVHRSLVPLPPPEPHNTGAWFPLPSATFLAEVPTIPPSLRMDNGFSVSREFLMSGLHTKPQRQRHTAPSQYGDGGAAWDSGADPRFAGQGGLVEALDQGGHSSLPFGAVGPKGLRGVYVPIDNRAHLQQLQQHRSPTQPPLHYQHELQQQPSPSANHPPSPPQQLPQQQQELASQTSMQASSLAVENSHSLLAGPLVTRGALELPPEQTLPRRNVPTGW</sequence>
<evidence type="ECO:0000256" key="1">
    <source>
        <dbReference type="SAM" id="MobiDB-lite"/>
    </source>
</evidence>
<dbReference type="OrthoDB" id="543451at2759"/>
<accession>A0A150H2Q4</accession>
<proteinExistence type="predicted"/>
<dbReference type="EMBL" id="LSYV01000002">
    <property type="protein sequence ID" value="KXZ56315.1"/>
    <property type="molecule type" value="Genomic_DNA"/>
</dbReference>
<reference evidence="3" key="1">
    <citation type="journal article" date="2016" name="Nat. Commun.">
        <title>The Gonium pectorale genome demonstrates co-option of cell cycle regulation during the evolution of multicellularity.</title>
        <authorList>
            <person name="Hanschen E.R."/>
            <person name="Marriage T.N."/>
            <person name="Ferris P.J."/>
            <person name="Hamaji T."/>
            <person name="Toyoda A."/>
            <person name="Fujiyama A."/>
            <person name="Neme R."/>
            <person name="Noguchi H."/>
            <person name="Minakuchi Y."/>
            <person name="Suzuki M."/>
            <person name="Kawai-Toyooka H."/>
            <person name="Smith D.R."/>
            <person name="Sparks H."/>
            <person name="Anderson J."/>
            <person name="Bakaric R."/>
            <person name="Luria V."/>
            <person name="Karger A."/>
            <person name="Kirschner M.W."/>
            <person name="Durand P.M."/>
            <person name="Michod R.E."/>
            <person name="Nozaki H."/>
            <person name="Olson B.J."/>
        </authorList>
    </citation>
    <scope>NUCLEOTIDE SEQUENCE [LARGE SCALE GENOMIC DNA]</scope>
    <source>
        <strain evidence="3">NIES-2863</strain>
    </source>
</reference>
<feature type="region of interest" description="Disordered" evidence="1">
    <location>
        <begin position="386"/>
        <end position="406"/>
    </location>
</feature>
<name>A0A150H2Q4_GONPE</name>
<feature type="region of interest" description="Disordered" evidence="1">
    <location>
        <begin position="167"/>
        <end position="193"/>
    </location>
</feature>
<dbReference type="AlphaFoldDB" id="A0A150H2Q4"/>